<evidence type="ECO:0000313" key="1">
    <source>
        <dbReference type="EMBL" id="GIY92634.1"/>
    </source>
</evidence>
<dbReference type="EMBL" id="BPLR01000173">
    <property type="protein sequence ID" value="GIY92634.1"/>
    <property type="molecule type" value="Genomic_DNA"/>
</dbReference>
<sequence>MTRPLRVLSPMLDSDDAPPLILTNYLGLQDGNLRLPAAGEATVPCRLSLAVAQSSCFNVIPDRKLDFGPRRLGTLVGGTDLE</sequence>
<accession>A0AAV4XDG2</accession>
<proteinExistence type="predicted"/>
<reference evidence="1 2" key="1">
    <citation type="submission" date="2021-06" db="EMBL/GenBank/DDBJ databases">
        <title>Caerostris extrusa draft genome.</title>
        <authorList>
            <person name="Kono N."/>
            <person name="Arakawa K."/>
        </authorList>
    </citation>
    <scope>NUCLEOTIDE SEQUENCE [LARGE SCALE GENOMIC DNA]</scope>
</reference>
<keyword evidence="2" id="KW-1185">Reference proteome</keyword>
<protein>
    <submittedName>
        <fullName evidence="1">Uncharacterized protein</fullName>
    </submittedName>
</protein>
<evidence type="ECO:0000313" key="2">
    <source>
        <dbReference type="Proteomes" id="UP001054945"/>
    </source>
</evidence>
<organism evidence="1 2">
    <name type="scientific">Caerostris extrusa</name>
    <name type="common">Bark spider</name>
    <name type="synonym">Caerostris bankana</name>
    <dbReference type="NCBI Taxonomy" id="172846"/>
    <lineage>
        <taxon>Eukaryota</taxon>
        <taxon>Metazoa</taxon>
        <taxon>Ecdysozoa</taxon>
        <taxon>Arthropoda</taxon>
        <taxon>Chelicerata</taxon>
        <taxon>Arachnida</taxon>
        <taxon>Araneae</taxon>
        <taxon>Araneomorphae</taxon>
        <taxon>Entelegynae</taxon>
        <taxon>Araneoidea</taxon>
        <taxon>Araneidae</taxon>
        <taxon>Caerostris</taxon>
    </lineage>
</organism>
<dbReference type="Proteomes" id="UP001054945">
    <property type="component" value="Unassembled WGS sequence"/>
</dbReference>
<dbReference type="AlphaFoldDB" id="A0AAV4XDG2"/>
<comment type="caution">
    <text evidence="1">The sequence shown here is derived from an EMBL/GenBank/DDBJ whole genome shotgun (WGS) entry which is preliminary data.</text>
</comment>
<gene>
    <name evidence="1" type="ORF">CEXT_276671</name>
</gene>
<name>A0AAV4XDG2_CAEEX</name>